<accession>A0A1I2I3Z2</accession>
<dbReference type="Proteomes" id="UP000199119">
    <property type="component" value="Unassembled WGS sequence"/>
</dbReference>
<protein>
    <submittedName>
        <fullName evidence="1">Uncharacterized protein</fullName>
    </submittedName>
</protein>
<proteinExistence type="predicted"/>
<dbReference type="EMBL" id="FONX01000053">
    <property type="protein sequence ID" value="SFF35231.1"/>
    <property type="molecule type" value="Genomic_DNA"/>
</dbReference>
<dbReference type="RefSeq" id="WP_217648977.1">
    <property type="nucleotide sequence ID" value="NZ_FONX01000053.1"/>
</dbReference>
<keyword evidence="2" id="KW-1185">Reference proteome</keyword>
<name>A0A1I2I3Z2_9BURK</name>
<gene>
    <name evidence="1" type="ORF">SAMN04489711_1531</name>
</gene>
<organism evidence="1 2">
    <name type="scientific">Paracidovorax wautersii</name>
    <dbReference type="NCBI Taxonomy" id="1177982"/>
    <lineage>
        <taxon>Bacteria</taxon>
        <taxon>Pseudomonadati</taxon>
        <taxon>Pseudomonadota</taxon>
        <taxon>Betaproteobacteria</taxon>
        <taxon>Burkholderiales</taxon>
        <taxon>Comamonadaceae</taxon>
        <taxon>Paracidovorax</taxon>
    </lineage>
</organism>
<feature type="non-terminal residue" evidence="1">
    <location>
        <position position="1"/>
    </location>
</feature>
<evidence type="ECO:0000313" key="1">
    <source>
        <dbReference type="EMBL" id="SFF35231.1"/>
    </source>
</evidence>
<reference evidence="2" key="1">
    <citation type="submission" date="2016-10" db="EMBL/GenBank/DDBJ databases">
        <authorList>
            <person name="Varghese N."/>
            <person name="Submissions S."/>
        </authorList>
    </citation>
    <scope>NUCLEOTIDE SEQUENCE [LARGE SCALE GENOMIC DNA]</scope>
    <source>
        <strain evidence="2">DSM 27981</strain>
    </source>
</reference>
<dbReference type="AlphaFoldDB" id="A0A1I2I3Z2"/>
<evidence type="ECO:0000313" key="2">
    <source>
        <dbReference type="Proteomes" id="UP000199119"/>
    </source>
</evidence>
<sequence>PETMSKALYLQLDQLEQMMAMDRAQGQDVADDFDEIQNEVDRLLSAAPWTSNPDYGVIRAAAEAQIDADVRAMESERFEVRLTASTGRVMHSAFFAGPRDAMVAFMRLGRSGFEPSQGDGSNVALVDKLGKLSAGMVYEGRGVTQRKFAHPEGRDLFAAVESEVDRATRIPVTVTHAVPVDDLAFERLDWAAAQALGFELAGANWQMAGKSYGVSGLIGGRAPFFSPTSAPHLAVSLTDSENITVAPADFGQWRASTPDGACAAEGPDATTARLRALVKFRVGDEVQVPVTLPCRAHGNEVLDEAVTARRVAAMVSHHHRGERITCVPDGDVFRVDGLVSAQPGSRDSTLTVVVQEDLPRDAAVELARRCPAVCAERAVRAADLTGMQFVGLPGQVESKTLRDARQALASAHYYVANEKRVPPEDLRRWAVIEWMAASQLLTYDGANARDVVLALRELSPVCITETESAVLMAHACDHLAVLQEVRAKVAAGRAANPDENFAP</sequence>